<comment type="similarity">
    <text evidence="2">Belongs to the acyltransferase 3 family.</text>
</comment>
<keyword evidence="6 7" id="KW-0472">Membrane</keyword>
<dbReference type="AlphaFoldDB" id="A0A399QUJ8"/>
<keyword evidence="9" id="KW-0808">Transferase</keyword>
<evidence type="ECO:0000256" key="6">
    <source>
        <dbReference type="ARBA" id="ARBA00023136"/>
    </source>
</evidence>
<keyword evidence="3" id="KW-1003">Cell membrane</keyword>
<feature type="transmembrane region" description="Helical" evidence="7">
    <location>
        <begin position="78"/>
        <end position="96"/>
    </location>
</feature>
<accession>A0A399QUJ8</accession>
<sequence>MTKHRIDWVDYGKGICIILVVMMHSTLNYGEMVGSTGWMHDVVAFAKPFRMPDFFLIAGLFLSRSINGPLVDYIDRKVVHFAYFYLLWLGLQTVAFEADMLLSDPAGVGLIFLKQLIFPASSLWFIHQLLFFYVVTRLIARVPVLAVFAVAALAHIAFYAGWIAPSWSVTERFANWYVFFFAGYAFAPLIFRVADAVRGHGMVAVSALAVWAIWNAQLVSVGLGDAPVISLVLGFAGAFAIVSVAALLARFDIGNAIRYAGKHSIVIYLTFFIPMKVAQKGLAMTGLIPDVGWASLSILLFALAAPLVFHFVIRKTPLAFLYERPGMFRINNAKTPRPAKETIGPVEA</sequence>
<name>A0A399QUJ8_9PROT</name>
<feature type="transmembrane region" description="Helical" evidence="7">
    <location>
        <begin position="12"/>
        <end position="29"/>
    </location>
</feature>
<keyword evidence="9" id="KW-0012">Acyltransferase</keyword>
<evidence type="ECO:0000256" key="1">
    <source>
        <dbReference type="ARBA" id="ARBA00004651"/>
    </source>
</evidence>
<dbReference type="Pfam" id="PF01757">
    <property type="entry name" value="Acyl_transf_3"/>
    <property type="match status" value="1"/>
</dbReference>
<evidence type="ECO:0000256" key="2">
    <source>
        <dbReference type="ARBA" id="ARBA00007400"/>
    </source>
</evidence>
<evidence type="ECO:0000256" key="5">
    <source>
        <dbReference type="ARBA" id="ARBA00022989"/>
    </source>
</evidence>
<dbReference type="Proteomes" id="UP000265431">
    <property type="component" value="Unassembled WGS sequence"/>
</dbReference>
<comment type="caution">
    <text evidence="9">The sequence shown here is derived from an EMBL/GenBank/DDBJ whole genome shotgun (WGS) entry which is preliminary data.</text>
</comment>
<protein>
    <submittedName>
        <fullName evidence="9">Acyltransferase</fullName>
    </submittedName>
</protein>
<evidence type="ECO:0000256" key="3">
    <source>
        <dbReference type="ARBA" id="ARBA00022475"/>
    </source>
</evidence>
<feature type="transmembrane region" description="Helical" evidence="7">
    <location>
        <begin position="229"/>
        <end position="249"/>
    </location>
</feature>
<comment type="subcellular location">
    <subcellularLocation>
        <location evidence="1">Cell membrane</location>
        <topology evidence="1">Multi-pass membrane protein</topology>
    </subcellularLocation>
</comment>
<dbReference type="PANTHER" id="PTHR40074">
    <property type="entry name" value="O-ACETYLTRANSFERASE WECH"/>
    <property type="match status" value="1"/>
</dbReference>
<feature type="transmembrane region" description="Helical" evidence="7">
    <location>
        <begin position="142"/>
        <end position="162"/>
    </location>
</feature>
<dbReference type="GO" id="GO:0009246">
    <property type="term" value="P:enterobacterial common antigen biosynthetic process"/>
    <property type="evidence" value="ECO:0007669"/>
    <property type="project" value="TreeGrafter"/>
</dbReference>
<reference evidence="9 10" key="1">
    <citation type="submission" date="2018-08" db="EMBL/GenBank/DDBJ databases">
        <title>Henriciella mobilis sp. nov., isolated from seawater.</title>
        <authorList>
            <person name="Cheng H."/>
            <person name="Wu Y.-H."/>
            <person name="Xu X.-W."/>
            <person name="Guo L.-L."/>
        </authorList>
    </citation>
    <scope>NUCLEOTIDE SEQUENCE [LARGE SCALE GENOMIC DNA]</scope>
    <source>
        <strain evidence="9 10">CCUG66934</strain>
    </source>
</reference>
<dbReference type="GO" id="GO:0016413">
    <property type="term" value="F:O-acetyltransferase activity"/>
    <property type="evidence" value="ECO:0007669"/>
    <property type="project" value="TreeGrafter"/>
</dbReference>
<proteinExistence type="inferred from homology"/>
<keyword evidence="5 7" id="KW-1133">Transmembrane helix</keyword>
<dbReference type="RefSeq" id="WP_119380414.1">
    <property type="nucleotide sequence ID" value="NZ_QWGB01000009.1"/>
</dbReference>
<feature type="transmembrane region" description="Helical" evidence="7">
    <location>
        <begin position="116"/>
        <end position="135"/>
    </location>
</feature>
<feature type="domain" description="Acyltransferase 3" evidence="8">
    <location>
        <begin position="7"/>
        <end position="310"/>
    </location>
</feature>
<feature type="transmembrane region" description="Helical" evidence="7">
    <location>
        <begin position="49"/>
        <end position="66"/>
    </location>
</feature>
<evidence type="ECO:0000256" key="7">
    <source>
        <dbReference type="SAM" id="Phobius"/>
    </source>
</evidence>
<dbReference type="OrthoDB" id="9814956at2"/>
<feature type="transmembrane region" description="Helical" evidence="7">
    <location>
        <begin position="174"/>
        <end position="191"/>
    </location>
</feature>
<feature type="transmembrane region" description="Helical" evidence="7">
    <location>
        <begin position="203"/>
        <end position="223"/>
    </location>
</feature>
<gene>
    <name evidence="9" type="ORF">D1224_13145</name>
</gene>
<dbReference type="PANTHER" id="PTHR40074:SF4">
    <property type="entry name" value="INNER MEMBRANE PROTEIN YCFT"/>
    <property type="match status" value="1"/>
</dbReference>
<evidence type="ECO:0000259" key="8">
    <source>
        <dbReference type="Pfam" id="PF01757"/>
    </source>
</evidence>
<evidence type="ECO:0000313" key="9">
    <source>
        <dbReference type="EMBL" id="RIJ21262.1"/>
    </source>
</evidence>
<dbReference type="EMBL" id="QWGB01000009">
    <property type="protein sequence ID" value="RIJ21262.1"/>
    <property type="molecule type" value="Genomic_DNA"/>
</dbReference>
<evidence type="ECO:0000313" key="10">
    <source>
        <dbReference type="Proteomes" id="UP000265431"/>
    </source>
</evidence>
<keyword evidence="4 7" id="KW-0812">Transmembrane</keyword>
<evidence type="ECO:0000256" key="4">
    <source>
        <dbReference type="ARBA" id="ARBA00022692"/>
    </source>
</evidence>
<keyword evidence="10" id="KW-1185">Reference proteome</keyword>
<feature type="transmembrane region" description="Helical" evidence="7">
    <location>
        <begin position="293"/>
        <end position="313"/>
    </location>
</feature>
<dbReference type="InterPro" id="IPR002656">
    <property type="entry name" value="Acyl_transf_3_dom"/>
</dbReference>
<organism evidence="9 10">
    <name type="scientific">Henriciella barbarensis</name>
    <dbReference type="NCBI Taxonomy" id="86342"/>
    <lineage>
        <taxon>Bacteria</taxon>
        <taxon>Pseudomonadati</taxon>
        <taxon>Pseudomonadota</taxon>
        <taxon>Alphaproteobacteria</taxon>
        <taxon>Hyphomonadales</taxon>
        <taxon>Hyphomonadaceae</taxon>
        <taxon>Henriciella</taxon>
    </lineage>
</organism>
<dbReference type="GO" id="GO:0005886">
    <property type="term" value="C:plasma membrane"/>
    <property type="evidence" value="ECO:0007669"/>
    <property type="project" value="UniProtKB-SubCell"/>
</dbReference>